<dbReference type="PANTHER" id="PTHR11614">
    <property type="entry name" value="PHOSPHOLIPASE-RELATED"/>
    <property type="match status" value="1"/>
</dbReference>
<dbReference type="InterPro" id="IPR022742">
    <property type="entry name" value="Hydrolase_4"/>
</dbReference>
<dbReference type="GO" id="GO:0052689">
    <property type="term" value="F:carboxylic ester hydrolase activity"/>
    <property type="evidence" value="ECO:0007669"/>
    <property type="project" value="InterPro"/>
</dbReference>
<name>A0A133KM13_HEYCO</name>
<dbReference type="InterPro" id="IPR029058">
    <property type="entry name" value="AB_hydrolase_fold"/>
</dbReference>
<dbReference type="Proteomes" id="UP000070376">
    <property type="component" value="Unassembled WGS sequence"/>
</dbReference>
<accession>A0A133KM13</accession>
<dbReference type="InterPro" id="IPR051044">
    <property type="entry name" value="MAG_DAG_Lipase"/>
</dbReference>
<dbReference type="EMBL" id="LRPN01000088">
    <property type="protein sequence ID" value="KWZ80739.1"/>
    <property type="molecule type" value="Genomic_DNA"/>
</dbReference>
<dbReference type="PATRIC" id="fig|1398.22.peg.2248"/>
<dbReference type="GeneID" id="93260699"/>
<dbReference type="SUPFAM" id="SSF53474">
    <property type="entry name" value="alpha/beta-Hydrolases"/>
    <property type="match status" value="1"/>
</dbReference>
<reference evidence="3" key="1">
    <citation type="submission" date="2016-01" db="EMBL/GenBank/DDBJ databases">
        <authorList>
            <person name="Mitreva M."/>
            <person name="Pepin K.H."/>
            <person name="Mihindukulasuriya K.A."/>
            <person name="Fulton R."/>
            <person name="Fronick C."/>
            <person name="O'Laughlin M."/>
            <person name="Miner T."/>
            <person name="Herter B."/>
            <person name="Rosa B.A."/>
            <person name="Cordes M."/>
            <person name="Tomlinson C."/>
            <person name="Wollam A."/>
            <person name="Palsikar V.B."/>
            <person name="Mardis E.R."/>
            <person name="Wilson R.K."/>
        </authorList>
    </citation>
    <scope>NUCLEOTIDE SEQUENCE [LARGE SCALE GENOMIC DNA]</scope>
    <source>
        <strain evidence="3">GED7749B</strain>
    </source>
</reference>
<evidence type="ECO:0000313" key="3">
    <source>
        <dbReference type="Proteomes" id="UP000070376"/>
    </source>
</evidence>
<dbReference type="AlphaFoldDB" id="A0A133KM13"/>
<evidence type="ECO:0000259" key="1">
    <source>
        <dbReference type="Pfam" id="PF12146"/>
    </source>
</evidence>
<comment type="caution">
    <text evidence="2">The sequence shown here is derived from an EMBL/GenBank/DDBJ whole genome shotgun (WGS) entry which is preliminary data.</text>
</comment>
<dbReference type="PIRSF" id="PIRSF017388">
    <property type="entry name" value="Esterase_lipase"/>
    <property type="match status" value="1"/>
</dbReference>
<feature type="domain" description="Serine aminopeptidase S33" evidence="1">
    <location>
        <begin position="23"/>
        <end position="228"/>
    </location>
</feature>
<protein>
    <submittedName>
        <fullName evidence="2">Thermostable monoacylglycerol lipase</fullName>
    </submittedName>
</protein>
<gene>
    <name evidence="2" type="ORF">HMPREF3213_02243</name>
</gene>
<proteinExistence type="predicted"/>
<dbReference type="RefSeq" id="WP_014095963.1">
    <property type="nucleotide sequence ID" value="NZ_CP017888.1"/>
</dbReference>
<dbReference type="Pfam" id="PF12146">
    <property type="entry name" value="Hydrolase_4"/>
    <property type="match status" value="1"/>
</dbReference>
<evidence type="ECO:0000313" key="2">
    <source>
        <dbReference type="EMBL" id="KWZ80739.1"/>
    </source>
</evidence>
<dbReference type="Gene3D" id="3.40.50.1820">
    <property type="entry name" value="alpha/beta hydrolase"/>
    <property type="match status" value="1"/>
</dbReference>
<organism evidence="2 3">
    <name type="scientific">Heyndrickxia coagulans</name>
    <name type="common">Weizmannia coagulans</name>
    <dbReference type="NCBI Taxonomy" id="1398"/>
    <lineage>
        <taxon>Bacteria</taxon>
        <taxon>Bacillati</taxon>
        <taxon>Bacillota</taxon>
        <taxon>Bacilli</taxon>
        <taxon>Bacillales</taxon>
        <taxon>Bacillaceae</taxon>
        <taxon>Heyndrickxia</taxon>
    </lineage>
</organism>
<sequence>MHEYYPVLSGAESFFIKGNEIGILISHGFNGTPQSVRFLGEALASDGFTVCAPRLKGHGTHILDMERCTYKDWIASLEEGYQLLKRHCHDIFVIGQSMGGTLALHLAEKHPDIRGIVCINAAIQSIPELEKCLAKGRFIQEGPPDIKAAGVHEISYEKVPVASIRELLSVMWETRENLSAIHCPALLFQSTEDHVVPPENTEYIAAHIHASRKKIVPLRNSYHVATMDHEKEWIAAQCSLFVQEIAHIETRTEI</sequence>
<dbReference type="InterPro" id="IPR012354">
    <property type="entry name" value="Esterase_lipase"/>
</dbReference>